<feature type="transmembrane region" description="Helical" evidence="1">
    <location>
        <begin position="106"/>
        <end position="123"/>
    </location>
</feature>
<dbReference type="RefSeq" id="WP_190696160.1">
    <property type="nucleotide sequence ID" value="NZ_JAMPKX010000002.1"/>
</dbReference>
<dbReference type="Proteomes" id="UP001482513">
    <property type="component" value="Unassembled WGS sequence"/>
</dbReference>
<dbReference type="SUPFAM" id="SSF81324">
    <property type="entry name" value="Voltage-gated potassium channels"/>
    <property type="match status" value="1"/>
</dbReference>
<gene>
    <name evidence="3" type="ORF">NC992_06415</name>
</gene>
<evidence type="ECO:0000256" key="1">
    <source>
        <dbReference type="SAM" id="Phobius"/>
    </source>
</evidence>
<evidence type="ECO:0000259" key="2">
    <source>
        <dbReference type="Pfam" id="PF07885"/>
    </source>
</evidence>
<keyword evidence="1" id="KW-1133">Transmembrane helix</keyword>
<feature type="domain" description="Potassium channel" evidence="2">
    <location>
        <begin position="85"/>
        <end position="158"/>
    </location>
</feature>
<comment type="caution">
    <text evidence="3">The sequence shown here is derived from an EMBL/GenBank/DDBJ whole genome shotgun (WGS) entry which is preliminary data.</text>
</comment>
<keyword evidence="3" id="KW-0407">Ion channel</keyword>
<proteinExistence type="predicted"/>
<reference evidence="3 4" key="1">
    <citation type="submission" date="2022-04" db="EMBL/GenBank/DDBJ databases">
        <title>Positive selection, recombination, and allopatry shape intraspecific diversity of widespread and dominant cyanobacteria.</title>
        <authorList>
            <person name="Wei J."/>
            <person name="Shu W."/>
            <person name="Hu C."/>
        </authorList>
    </citation>
    <scope>NUCLEOTIDE SEQUENCE [LARGE SCALE GENOMIC DNA]</scope>
    <source>
        <strain evidence="3 4">DQ-A4</strain>
    </source>
</reference>
<dbReference type="Pfam" id="PF07885">
    <property type="entry name" value="Ion_trans_2"/>
    <property type="match status" value="1"/>
</dbReference>
<accession>A0ABV0K151</accession>
<protein>
    <submittedName>
        <fullName evidence="3">Potassium channel family protein</fullName>
    </submittedName>
</protein>
<name>A0ABV0K151_9CYAN</name>
<keyword evidence="3" id="KW-0813">Transport</keyword>
<organism evidence="3 4">
    <name type="scientific">Leptolyngbya subtilissima DQ-A4</name>
    <dbReference type="NCBI Taxonomy" id="2933933"/>
    <lineage>
        <taxon>Bacteria</taxon>
        <taxon>Bacillati</taxon>
        <taxon>Cyanobacteriota</taxon>
        <taxon>Cyanophyceae</taxon>
        <taxon>Leptolyngbyales</taxon>
        <taxon>Leptolyngbyaceae</taxon>
        <taxon>Leptolyngbya group</taxon>
        <taxon>Leptolyngbya</taxon>
    </lineage>
</organism>
<keyword evidence="4" id="KW-1185">Reference proteome</keyword>
<dbReference type="EMBL" id="JAMPKX010000002">
    <property type="protein sequence ID" value="MEP0946498.1"/>
    <property type="molecule type" value="Genomic_DNA"/>
</dbReference>
<evidence type="ECO:0000313" key="4">
    <source>
        <dbReference type="Proteomes" id="UP001482513"/>
    </source>
</evidence>
<feature type="transmembrane region" description="Helical" evidence="1">
    <location>
        <begin position="135"/>
        <end position="158"/>
    </location>
</feature>
<keyword evidence="1" id="KW-0472">Membrane</keyword>
<keyword evidence="3" id="KW-0406">Ion transport</keyword>
<dbReference type="InterPro" id="IPR013099">
    <property type="entry name" value="K_chnl_dom"/>
</dbReference>
<keyword evidence="1" id="KW-0812">Transmembrane</keyword>
<feature type="transmembrane region" description="Helical" evidence="1">
    <location>
        <begin position="62"/>
        <end position="86"/>
    </location>
</feature>
<dbReference type="GO" id="GO:0034220">
    <property type="term" value="P:monoatomic ion transmembrane transport"/>
    <property type="evidence" value="ECO:0007669"/>
    <property type="project" value="UniProtKB-KW"/>
</dbReference>
<dbReference type="Gene3D" id="1.10.287.70">
    <property type="match status" value="1"/>
</dbReference>
<sequence>MQIILISLGTVIVLLALADIFLTVLHPRSESSVLSIPVARAVWWLFLRIAPLKKRRDHFLSYGGPAIIVTIVGVWVLLLLVGFALIVWPALGTTIQVKEGESPTDFFAAVYYVGFALTTLGIGDFTPQTSFQRLLIVLQGILGYSVLTLTLSYVTAIYSNLTRRKSFALSLHHGTADTADSAELLARLAADNNINTLNQDISETAQNLMELLESNKSYPVLLYFRYSQDYYALPRILYLTMDVATLVGSALDQRKYRSIIRSAGAAELWFGSKHLLEEICHTLLPHIRVPSQELQESRWREHYYQALERLEMEGISITANPEAGVESYVSMRHQWAESLAKLIKYMAYEPEQIFPNLSRTAMNSSSSTLFDPGDYPFKS</sequence>
<evidence type="ECO:0000313" key="3">
    <source>
        <dbReference type="EMBL" id="MEP0946498.1"/>
    </source>
</evidence>